<dbReference type="SUPFAM" id="SSF52540">
    <property type="entry name" value="P-loop containing nucleoside triphosphate hydrolases"/>
    <property type="match status" value="1"/>
</dbReference>
<dbReference type="OrthoDB" id="7390113at2"/>
<accession>A0A2S9QCE7</accession>
<dbReference type="PANTHER" id="PTHR30050">
    <property type="entry name" value="CHROMOSOMAL REPLICATION INITIATOR PROTEIN DNAA"/>
    <property type="match status" value="1"/>
</dbReference>
<evidence type="ECO:0008006" key="3">
    <source>
        <dbReference type="Google" id="ProtNLM"/>
    </source>
</evidence>
<dbReference type="Proteomes" id="UP000237682">
    <property type="component" value="Unassembled WGS sequence"/>
</dbReference>
<dbReference type="PANTHER" id="PTHR30050:SF5">
    <property type="entry name" value="DNAA REGULATORY INACTIVATOR HDA"/>
    <property type="match status" value="1"/>
</dbReference>
<organism evidence="1 2">
    <name type="scientific">Labrys okinawensis</name>
    <dbReference type="NCBI Taxonomy" id="346911"/>
    <lineage>
        <taxon>Bacteria</taxon>
        <taxon>Pseudomonadati</taxon>
        <taxon>Pseudomonadota</taxon>
        <taxon>Alphaproteobacteria</taxon>
        <taxon>Hyphomicrobiales</taxon>
        <taxon>Xanthobacteraceae</taxon>
        <taxon>Labrys</taxon>
    </lineage>
</organism>
<keyword evidence="2" id="KW-1185">Reference proteome</keyword>
<dbReference type="GO" id="GO:0003688">
    <property type="term" value="F:DNA replication origin binding"/>
    <property type="evidence" value="ECO:0007669"/>
    <property type="project" value="TreeGrafter"/>
</dbReference>
<dbReference type="GO" id="GO:0005886">
    <property type="term" value="C:plasma membrane"/>
    <property type="evidence" value="ECO:0007669"/>
    <property type="project" value="TreeGrafter"/>
</dbReference>
<dbReference type="GO" id="GO:0006270">
    <property type="term" value="P:DNA replication initiation"/>
    <property type="evidence" value="ECO:0007669"/>
    <property type="project" value="TreeGrafter"/>
</dbReference>
<evidence type="ECO:0000313" key="1">
    <source>
        <dbReference type="EMBL" id="PRH87018.1"/>
    </source>
</evidence>
<dbReference type="AlphaFoldDB" id="A0A2S9QCE7"/>
<dbReference type="EMBL" id="PUEJ01000005">
    <property type="protein sequence ID" value="PRH87018.1"/>
    <property type="molecule type" value="Genomic_DNA"/>
</dbReference>
<name>A0A2S9QCE7_9HYPH</name>
<comment type="caution">
    <text evidence="1">The sequence shown here is derived from an EMBL/GenBank/DDBJ whole genome shotgun (WGS) entry which is preliminary data.</text>
</comment>
<protein>
    <recommendedName>
        <fullName evidence="3">Chromosomal replication initiator protein DnaA domain-containing protein</fullName>
    </recommendedName>
</protein>
<reference evidence="1 2" key="1">
    <citation type="submission" date="2018-02" db="EMBL/GenBank/DDBJ databases">
        <title>Whole genome sequencing of endophytic bacterium.</title>
        <authorList>
            <person name="Eedara R."/>
            <person name="Podile A.R."/>
        </authorList>
    </citation>
    <scope>NUCLEOTIDE SEQUENCE [LARGE SCALE GENOMIC DNA]</scope>
    <source>
        <strain evidence="1 2">RP1T</strain>
    </source>
</reference>
<dbReference type="Gene3D" id="1.10.8.60">
    <property type="match status" value="1"/>
</dbReference>
<gene>
    <name evidence="1" type="ORF">C5L14_15205</name>
</gene>
<proteinExistence type="predicted"/>
<sequence>MVVTLPRQLALDLPLQASFAREDFLVSPSNEAAYGFIERWPDWPSRRALLIGPSGSGKSHLAAIWSETAGAVTLAGAALEEEGVPVLVSHKAVVIEDAGRGIDETALFHLLNLTGEAGASLLVTAHEPPERWGLALPDLISRLRAMTALTIATPDDDLFRMLLVKLFLDRQLIVDTSLVDFLVRRIERSFAAARQVVAVLDREGLSRGRRITRALAAELLKEVLAAPPEDE</sequence>
<evidence type="ECO:0000313" key="2">
    <source>
        <dbReference type="Proteomes" id="UP000237682"/>
    </source>
</evidence>
<dbReference type="Gene3D" id="3.40.50.300">
    <property type="entry name" value="P-loop containing nucleotide triphosphate hydrolases"/>
    <property type="match status" value="1"/>
</dbReference>
<dbReference type="InterPro" id="IPR027417">
    <property type="entry name" value="P-loop_NTPase"/>
</dbReference>